<protein>
    <submittedName>
        <fullName evidence="10">Tetratricopeptide (TPR) repeat</fullName>
    </submittedName>
</protein>
<accession>A0A1H4T4H5</accession>
<dbReference type="SUPFAM" id="SSF48452">
    <property type="entry name" value="TPR-like"/>
    <property type="match status" value="4"/>
</dbReference>
<dbReference type="Pfam" id="PF13432">
    <property type="entry name" value="TPR_16"/>
    <property type="match status" value="3"/>
</dbReference>
<feature type="repeat" description="TPR" evidence="6">
    <location>
        <begin position="525"/>
        <end position="558"/>
    </location>
</feature>
<name>A0A1H4T4H5_9BACT</name>
<feature type="compositionally biased region" description="Polar residues" evidence="7">
    <location>
        <begin position="1083"/>
        <end position="1098"/>
    </location>
</feature>
<reference evidence="10 11" key="1">
    <citation type="submission" date="2016-10" db="EMBL/GenBank/DDBJ databases">
        <authorList>
            <person name="de Groot N.N."/>
        </authorList>
    </citation>
    <scope>NUCLEOTIDE SEQUENCE [LARGE SCALE GENOMIC DNA]</scope>
    <source>
        <strain evidence="10 11">AB35.6</strain>
    </source>
</reference>
<evidence type="ECO:0000256" key="1">
    <source>
        <dbReference type="ARBA" id="ARBA00005186"/>
    </source>
</evidence>
<evidence type="ECO:0000256" key="7">
    <source>
        <dbReference type="SAM" id="MobiDB-lite"/>
    </source>
</evidence>
<feature type="region of interest" description="Disordered" evidence="7">
    <location>
        <begin position="1187"/>
        <end position="1329"/>
    </location>
</feature>
<feature type="domain" description="Cellulose synthase operon C C-terminal" evidence="9">
    <location>
        <begin position="1449"/>
        <end position="1799"/>
    </location>
</feature>
<keyword evidence="5" id="KW-0135">Cellulose biosynthesis</keyword>
<evidence type="ECO:0000313" key="10">
    <source>
        <dbReference type="EMBL" id="SEC51189.1"/>
    </source>
</evidence>
<feature type="signal peptide" evidence="8">
    <location>
        <begin position="1"/>
        <end position="31"/>
    </location>
</feature>
<dbReference type="Gene3D" id="1.25.40.10">
    <property type="entry name" value="Tetratricopeptide repeat domain"/>
    <property type="match status" value="5"/>
</dbReference>
<feature type="chain" id="PRO_5010350607" evidence="8">
    <location>
        <begin position="32"/>
        <end position="1824"/>
    </location>
</feature>
<gene>
    <name evidence="10" type="ORF">SAMN05443244_3641</name>
</gene>
<dbReference type="Pfam" id="PF05420">
    <property type="entry name" value="BCSC_C"/>
    <property type="match status" value="1"/>
</dbReference>
<comment type="pathway">
    <text evidence="1">Glycan metabolism; bacterial cellulose biosynthesis.</text>
</comment>
<feature type="compositionally biased region" description="Polar residues" evidence="7">
    <location>
        <begin position="1241"/>
        <end position="1301"/>
    </location>
</feature>
<organism evidence="10 11">
    <name type="scientific">Terriglobus roseus</name>
    <dbReference type="NCBI Taxonomy" id="392734"/>
    <lineage>
        <taxon>Bacteria</taxon>
        <taxon>Pseudomonadati</taxon>
        <taxon>Acidobacteriota</taxon>
        <taxon>Terriglobia</taxon>
        <taxon>Terriglobales</taxon>
        <taxon>Acidobacteriaceae</taxon>
        <taxon>Terriglobus</taxon>
    </lineage>
</organism>
<dbReference type="Pfam" id="PF14559">
    <property type="entry name" value="TPR_19"/>
    <property type="match status" value="2"/>
</dbReference>
<evidence type="ECO:0000313" key="11">
    <source>
        <dbReference type="Proteomes" id="UP000182409"/>
    </source>
</evidence>
<dbReference type="UniPathway" id="UPA00694"/>
<feature type="region of interest" description="Disordered" evidence="7">
    <location>
        <begin position="1083"/>
        <end position="1104"/>
    </location>
</feature>
<dbReference type="InterPro" id="IPR051685">
    <property type="entry name" value="Ycf3/AcsC/BcsC/TPR_MFPF"/>
</dbReference>
<keyword evidence="3" id="KW-0677">Repeat</keyword>
<dbReference type="InterPro" id="IPR011990">
    <property type="entry name" value="TPR-like_helical_dom_sf"/>
</dbReference>
<dbReference type="Proteomes" id="UP000182409">
    <property type="component" value="Unassembled WGS sequence"/>
</dbReference>
<proteinExistence type="predicted"/>
<sequence>MAGRNPSRKTLWLLSAFLLSGGGVVAGQAQAPSTNTNVATQALLEKARSLESRGRMDMAAQTWQQVLLADPNNTDALGGLARSAKMANNQALANTYLQRLKSINPNDPGIARAESVMGQGAQLSQLQQAGKLAAAGNYAEAMKIYRQVFGTNPPQGEWALAYYQTEAATEEGRPHAIAGLRSMVDKYPQDSRYQIALGRILTYNPKTRAEGRRLLERHPSDPQATDALKQSLVWDAQNPATAGDIRNYLQKHSDPQLQEALRNTEANQRASAAAARKAAAAGYGAGATEDAATTVANRQHNAEENAAYVALNAKRFTEAEERFKSLLAKDPNDPRALAGMGYVRMNQQNFGGAISFLEQAKQDGATDKGLESNLATARYFYLIQEGGTALNENDLTTAEQEYRLALGMRPNGTEALLGLGGTLAKAQQAEAAAPYYAEYVKLKPAAIEGWRGLFMAEFQTGNAQRALETERRLPANIRTQLMRDPDFLRTLASAYSAAGRDADAQRVLRSALDLPFPTGAQGVKSDTQLQYASLLLQANHLDQAAGLYRQVLSTDPMNALAWEGLVNAQHVMHNDTGAIQALESMPPEVYEQALREPGFLGSAAAIYASQNKNDIAQGLLERAIARENTTGQKVPVPLQLQLAGLYLQRNDAAHAFPIYQRILSENPDRVDAWKGLLGALHVANRDRDALAQIQQIPPATRKTLEADVDYLQTVGNIYNGLGQPQQAMVFLNRVQQRYIAQHATPPADIDIQNAYLLFNGQNDTGLYRQLLVLGSRTDLSDEQRRTVQTIWALWAVRRSNQAAAAGNDKRALAILNATAKAFPDNPGVVKALASGYLRAGLPKQAVAIFKSQDMTTGSAADYKGAVGAALAANDLKNAESWLRYGLNQYPRDGQMLGLAAKFEQARGDSGRAADYYKASLAAMPPADPGSELAYILNQPVALNPRALPSPTSAQDLASLLAPGQEDRNADGTRMTQAPARPYLPSMTNAYGQAPVQIGAGSPQPGVAGQGEYALPTSSAPAVPEYMANPNSTVRTTPTTQRLRDYKPVDPSTTPAGGYMIYPGISQNYAPPQVTNQGLDRTLTASDSLPLPRTSSALSSERDLPADMAADQQQDSYLTYQQEQVRRSVQQAQIADDASFLATGPRRDGAQTGQFNGEVYGPYVPYVPPSQANARPMITYSPSDVNATTMKNARNTRVAPRSGTSVHPEIAAAEAAAARRRQSDPRGMMGQSNPPDDLDNGVAQNSQYVGSGQRQVSRPSSIPSTEPTNGGTTYTSQAQTYNSQTQSYSTPNGIGSTQTTTVRPGGYPQGVPGTGETYGQQYPRPTGGLITHATPRRAVRQRSATAVTAVGPAGAPIFYPAAPTGLTNQPYPDLPPYNGTGPIPTDEQLIARNLPPLRGNYDPNGAVAGPPLTERQQTELDLETLEASYSAWMGGSGTVRFRSGRAGVERLFDYEVPFEATVVTGKRVRFSVVPKAVFLNSGTLDLTGVDPTTTAVPVLGTLPITAITAPAPQFSSGVGGELQAVGTNFGISVGYTPYDFLVSNIIGRARVRFFNHLTLFGERDSVKDTQLSYAGMRDPGSVTPVFAGNIWGGVISTGGGARFDLGDEKSGFYISGDGGTVTGYHVLDNKKIEGTMGAYFRVKQFPGYGSMTVGGSFFGMHYTNNERPLSYGNGGYFSPKVYFLGSVPVTFNGYYKKNFHYTIAGALGVQTFEEDYAKLFPLDAVQQAGAYSGCTLTQIAQHTCTTAEVARNTSTGANFNIGGQFSYRVAEHWFVGGALAANNTNNYTMVQPSFFARYVFRPQYATEDYPTGLFPIEGLRPLRVP</sequence>
<dbReference type="PROSITE" id="PS50005">
    <property type="entry name" value="TPR"/>
    <property type="match status" value="1"/>
</dbReference>
<dbReference type="InterPro" id="IPR019734">
    <property type="entry name" value="TPR_rpt"/>
</dbReference>
<dbReference type="PRINTS" id="PR01441">
    <property type="entry name" value="CELLSNTHASEC"/>
</dbReference>
<dbReference type="GO" id="GO:0006011">
    <property type="term" value="P:UDP-alpha-D-glucose metabolic process"/>
    <property type="evidence" value="ECO:0007669"/>
    <property type="project" value="InterPro"/>
</dbReference>
<dbReference type="InterPro" id="IPR008410">
    <property type="entry name" value="BCSC_C"/>
</dbReference>
<dbReference type="GO" id="GO:0019867">
    <property type="term" value="C:outer membrane"/>
    <property type="evidence" value="ECO:0007669"/>
    <property type="project" value="InterPro"/>
</dbReference>
<evidence type="ECO:0000256" key="8">
    <source>
        <dbReference type="SAM" id="SignalP"/>
    </source>
</evidence>
<keyword evidence="2 8" id="KW-0732">Signal</keyword>
<keyword evidence="4 6" id="KW-0802">TPR repeat</keyword>
<dbReference type="PANTHER" id="PTHR44943:SF8">
    <property type="entry name" value="TPR REPEAT-CONTAINING PROTEIN MJ0263"/>
    <property type="match status" value="1"/>
</dbReference>
<feature type="compositionally biased region" description="Polar residues" evidence="7">
    <location>
        <begin position="1028"/>
        <end position="1040"/>
    </location>
</feature>
<feature type="region of interest" description="Disordered" evidence="7">
    <location>
        <begin position="964"/>
        <end position="1054"/>
    </location>
</feature>
<evidence type="ECO:0000256" key="5">
    <source>
        <dbReference type="ARBA" id="ARBA00022916"/>
    </source>
</evidence>
<evidence type="ECO:0000256" key="6">
    <source>
        <dbReference type="PROSITE-ProRule" id="PRU00339"/>
    </source>
</evidence>
<evidence type="ECO:0000256" key="3">
    <source>
        <dbReference type="ARBA" id="ARBA00022737"/>
    </source>
</evidence>
<evidence type="ECO:0000256" key="2">
    <source>
        <dbReference type="ARBA" id="ARBA00022729"/>
    </source>
</evidence>
<dbReference type="SMART" id="SM00028">
    <property type="entry name" value="TPR"/>
    <property type="match status" value="9"/>
</dbReference>
<evidence type="ECO:0000259" key="9">
    <source>
        <dbReference type="Pfam" id="PF05420"/>
    </source>
</evidence>
<dbReference type="GO" id="GO:0030244">
    <property type="term" value="P:cellulose biosynthetic process"/>
    <property type="evidence" value="ECO:0007669"/>
    <property type="project" value="UniProtKB-KW"/>
</dbReference>
<dbReference type="EMBL" id="FNSD01000001">
    <property type="protein sequence ID" value="SEC51189.1"/>
    <property type="molecule type" value="Genomic_DNA"/>
</dbReference>
<dbReference type="PANTHER" id="PTHR44943">
    <property type="entry name" value="CELLULOSE SYNTHASE OPERON PROTEIN C"/>
    <property type="match status" value="1"/>
</dbReference>
<dbReference type="RefSeq" id="WP_170835078.1">
    <property type="nucleotide sequence ID" value="NZ_FNSD01000001.1"/>
</dbReference>
<evidence type="ECO:0000256" key="4">
    <source>
        <dbReference type="ARBA" id="ARBA00022803"/>
    </source>
</evidence>
<dbReference type="InterPro" id="IPR003921">
    <property type="entry name" value="Cell_synth_C"/>
</dbReference>